<name>A0ABY8LUH1_9BACT</name>
<keyword evidence="2" id="KW-1185">Reference proteome</keyword>
<gene>
    <name evidence="1" type="ORF">QEG99_01250</name>
</gene>
<evidence type="ECO:0000313" key="1">
    <source>
        <dbReference type="EMBL" id="WGI36895.1"/>
    </source>
</evidence>
<dbReference type="EMBL" id="CP122979">
    <property type="protein sequence ID" value="WGI36895.1"/>
    <property type="molecule type" value="Genomic_DNA"/>
</dbReference>
<sequence>MNLAHKAHQKSKRRSYHKYAGLFYKYQEFTKIFVSKYDKNFHGIEATYQFIKKNYPNIKIPSCRQIFNWFKSNRWELKKTDKLRKYYKKGKKRRVFFQNLKINLFFRYEQDWNM</sequence>
<reference evidence="1" key="1">
    <citation type="submission" date="2023-04" db="EMBL/GenBank/DDBJ databases">
        <title>Completed genome of Mycoplasma lagogenitalium type strain 12MS.</title>
        <authorList>
            <person name="Spergser J."/>
        </authorList>
    </citation>
    <scope>NUCLEOTIDE SEQUENCE</scope>
    <source>
        <strain evidence="1">12MS</strain>
    </source>
</reference>
<proteinExistence type="predicted"/>
<organism evidence="1 2">
    <name type="scientific">Mesomycoplasma lagogenitalium</name>
    <dbReference type="NCBI Taxonomy" id="171286"/>
    <lineage>
        <taxon>Bacteria</taxon>
        <taxon>Bacillati</taxon>
        <taxon>Mycoplasmatota</taxon>
        <taxon>Mycoplasmoidales</taxon>
        <taxon>Metamycoplasmataceae</taxon>
        <taxon>Mesomycoplasma</taxon>
    </lineage>
</organism>
<accession>A0ABY8LUH1</accession>
<protein>
    <recommendedName>
        <fullName evidence="3">Transposase</fullName>
    </recommendedName>
</protein>
<dbReference type="RefSeq" id="WP_280102198.1">
    <property type="nucleotide sequence ID" value="NZ_CP122979.1"/>
</dbReference>
<evidence type="ECO:0000313" key="2">
    <source>
        <dbReference type="Proteomes" id="UP001179842"/>
    </source>
</evidence>
<evidence type="ECO:0008006" key="3">
    <source>
        <dbReference type="Google" id="ProtNLM"/>
    </source>
</evidence>
<dbReference type="Proteomes" id="UP001179842">
    <property type="component" value="Chromosome"/>
</dbReference>